<reference evidence="2 3" key="1">
    <citation type="submission" date="2019-10" db="EMBL/GenBank/DDBJ databases">
        <title>Rubrobacter sp nov SCSIO 52915 isolated from a deep-sea sediment in the South China Sea.</title>
        <authorList>
            <person name="Chen R.W."/>
        </authorList>
    </citation>
    <scope>NUCLEOTIDE SEQUENCE [LARGE SCALE GENOMIC DNA]</scope>
    <source>
        <strain evidence="2 3">SCSIO 52915</strain>
    </source>
</reference>
<dbReference type="EMBL" id="CP045121">
    <property type="protein sequence ID" value="QIN78184.1"/>
    <property type="molecule type" value="Genomic_DNA"/>
</dbReference>
<dbReference type="Gene3D" id="1.10.10.10">
    <property type="entry name" value="Winged helix-like DNA-binding domain superfamily/Winged helix DNA-binding domain"/>
    <property type="match status" value="1"/>
</dbReference>
<proteinExistence type="predicted"/>
<evidence type="ECO:0000259" key="1">
    <source>
        <dbReference type="SMART" id="SM00849"/>
    </source>
</evidence>
<dbReference type="SUPFAM" id="SSF56281">
    <property type="entry name" value="Metallo-hydrolase/oxidoreductase"/>
    <property type="match status" value="1"/>
</dbReference>
<dbReference type="AlphaFoldDB" id="A0A6G8PVG7"/>
<keyword evidence="2" id="KW-0378">Hydrolase</keyword>
<sequence length="342" mass="38260">MNPERESAKIGPVSPSRLGTQPVGEVAEVAEGVHQLKVPIPIPLVYVSAYLVEGDDGWTLIDTGFDYGEGKAAWEAGARSLGFGLESDVSRIIVTHFHPDHLGAARWLQETSGAPVYMLESEIRNARAVWENRDTSRFVEHLVRHGMDRETTERATASMRTSLALPEKMVALEEGEELPLGPGMARVVRAPGHADHQVVLHDEGRRILFAADHVLLKITPNVGLWPETAPNPLLRYEESLRSMRDLPVELVLPGHGPIFHDLRGRVDELLAHHEERLGEMLREVEDGPRTPFEVSRKVFRYGLSIYERCFALAETLAHLDHLVLQGRAERVESEDLVRFRAS</sequence>
<dbReference type="InterPro" id="IPR036388">
    <property type="entry name" value="WH-like_DNA-bd_sf"/>
</dbReference>
<dbReference type="PANTHER" id="PTHR23131:SF4">
    <property type="entry name" value="METALLO-BETA-LACTAMASE SUPERFAMILY POTEIN"/>
    <property type="match status" value="1"/>
</dbReference>
<dbReference type="InterPro" id="IPR036866">
    <property type="entry name" value="RibonucZ/Hydroxyglut_hydro"/>
</dbReference>
<keyword evidence="3" id="KW-1185">Reference proteome</keyword>
<dbReference type="Pfam" id="PF21221">
    <property type="entry name" value="B_lactamase-like_C"/>
    <property type="match status" value="1"/>
</dbReference>
<name>A0A6G8PVG7_9ACTN</name>
<dbReference type="SMART" id="SM00849">
    <property type="entry name" value="Lactamase_B"/>
    <property type="match status" value="1"/>
</dbReference>
<accession>A0A6G8PVG7</accession>
<dbReference type="InterPro" id="IPR050662">
    <property type="entry name" value="Sec-metab_biosynth-thioest"/>
</dbReference>
<dbReference type="GO" id="GO:0016787">
    <property type="term" value="F:hydrolase activity"/>
    <property type="evidence" value="ECO:0007669"/>
    <property type="project" value="UniProtKB-KW"/>
</dbReference>
<dbReference type="InterPro" id="IPR001279">
    <property type="entry name" value="Metallo-B-lactamas"/>
</dbReference>
<dbReference type="Pfam" id="PF00753">
    <property type="entry name" value="Lactamase_B"/>
    <property type="match status" value="1"/>
</dbReference>
<dbReference type="PANTHER" id="PTHR23131">
    <property type="entry name" value="ENDORIBONUCLEASE LACTB2"/>
    <property type="match status" value="1"/>
</dbReference>
<evidence type="ECO:0000313" key="2">
    <source>
        <dbReference type="EMBL" id="QIN78184.1"/>
    </source>
</evidence>
<dbReference type="CDD" id="cd07725">
    <property type="entry name" value="TTHA1429-like_MBL-fold"/>
    <property type="match status" value="1"/>
</dbReference>
<dbReference type="Proteomes" id="UP000502706">
    <property type="component" value="Chromosome"/>
</dbReference>
<organism evidence="2 3">
    <name type="scientific">Rubrobacter marinus</name>
    <dbReference type="NCBI Taxonomy" id="2653852"/>
    <lineage>
        <taxon>Bacteria</taxon>
        <taxon>Bacillati</taxon>
        <taxon>Actinomycetota</taxon>
        <taxon>Rubrobacteria</taxon>
        <taxon>Rubrobacterales</taxon>
        <taxon>Rubrobacteraceae</taxon>
        <taxon>Rubrobacter</taxon>
    </lineage>
</organism>
<gene>
    <name evidence="2" type="ORF">GBA65_06290</name>
</gene>
<dbReference type="KEGG" id="rmar:GBA65_06290"/>
<feature type="domain" description="Metallo-beta-lactamase" evidence="1">
    <location>
        <begin position="46"/>
        <end position="255"/>
    </location>
</feature>
<dbReference type="Gene3D" id="3.60.15.10">
    <property type="entry name" value="Ribonuclease Z/Hydroxyacylglutathione hydrolase-like"/>
    <property type="match status" value="1"/>
</dbReference>
<evidence type="ECO:0000313" key="3">
    <source>
        <dbReference type="Proteomes" id="UP000502706"/>
    </source>
</evidence>
<dbReference type="InterPro" id="IPR048933">
    <property type="entry name" value="B_lactamase-like_C"/>
</dbReference>
<protein>
    <submittedName>
        <fullName evidence="2">MBL fold metallo-hydrolase</fullName>
    </submittedName>
</protein>